<evidence type="ECO:0000256" key="1">
    <source>
        <dbReference type="ARBA" id="ARBA00006955"/>
    </source>
</evidence>
<dbReference type="InterPro" id="IPR004367">
    <property type="entry name" value="Cyclin_C-dom"/>
</dbReference>
<dbReference type="SMART" id="SM01332">
    <property type="entry name" value="Cyclin_C"/>
    <property type="match status" value="1"/>
</dbReference>
<dbReference type="Proteomes" id="UP000053555">
    <property type="component" value="Unassembled WGS sequence"/>
</dbReference>
<evidence type="ECO:0000313" key="3">
    <source>
        <dbReference type="EMBL" id="KHN08905.1"/>
    </source>
</evidence>
<evidence type="ECO:0000259" key="2">
    <source>
        <dbReference type="SMART" id="SM01332"/>
    </source>
</evidence>
<dbReference type="InterPro" id="IPR046965">
    <property type="entry name" value="Cyclin_A/B-like"/>
</dbReference>
<dbReference type="SUPFAM" id="SSF47954">
    <property type="entry name" value="Cyclin-like"/>
    <property type="match status" value="1"/>
</dbReference>
<organism evidence="3">
    <name type="scientific">Glycine soja</name>
    <name type="common">Wild soybean</name>
    <dbReference type="NCBI Taxonomy" id="3848"/>
    <lineage>
        <taxon>Eukaryota</taxon>
        <taxon>Viridiplantae</taxon>
        <taxon>Streptophyta</taxon>
        <taxon>Embryophyta</taxon>
        <taxon>Tracheophyta</taxon>
        <taxon>Spermatophyta</taxon>
        <taxon>Magnoliopsida</taxon>
        <taxon>eudicotyledons</taxon>
        <taxon>Gunneridae</taxon>
        <taxon>Pentapetalae</taxon>
        <taxon>rosids</taxon>
        <taxon>fabids</taxon>
        <taxon>Fabales</taxon>
        <taxon>Fabaceae</taxon>
        <taxon>Papilionoideae</taxon>
        <taxon>50 kb inversion clade</taxon>
        <taxon>NPAAA clade</taxon>
        <taxon>indigoferoid/millettioid clade</taxon>
        <taxon>Phaseoleae</taxon>
        <taxon>Glycine</taxon>
        <taxon>Glycine subgen. Soja</taxon>
    </lineage>
</organism>
<sequence length="248" mass="27434">RSFGAKLLGNAPVPATAENNKKQACTNMASSPIVGGVVAAKRMAPKPDQKKVVLKSKPEEVIDIKASPNKKEVLKEKKKEGDSNFKKKSHHTLTSVLNARSKAAWGITNKLNERIIDIDSDDVDDELAVVECIDDIYKFYAELGMMHYATIKYFPSMVAASAVFAARCTLNKAPLWNETLKLHSGYSQEQLMHVNMNWDCARLLVSFHSTVGNREEKVVYLKYSDPEKGVVAMLPPAKNLLPEGSNSQ</sequence>
<dbReference type="InterPro" id="IPR036915">
    <property type="entry name" value="Cyclin-like_sf"/>
</dbReference>
<gene>
    <name evidence="3" type="ORF">glysoja_029482</name>
</gene>
<dbReference type="GO" id="GO:0044772">
    <property type="term" value="P:mitotic cell cycle phase transition"/>
    <property type="evidence" value="ECO:0007669"/>
    <property type="project" value="InterPro"/>
</dbReference>
<proteinExistence type="inferred from homology"/>
<protein>
    <submittedName>
        <fullName evidence="3">G2/mitotic-specific cyclin S13-6</fullName>
    </submittedName>
</protein>
<accession>A0A0B2PIA1</accession>
<feature type="domain" description="Cyclin C-terminal" evidence="2">
    <location>
        <begin position="106"/>
        <end position="237"/>
    </location>
</feature>
<dbReference type="Pfam" id="PF02984">
    <property type="entry name" value="Cyclin_C"/>
    <property type="match status" value="1"/>
</dbReference>
<dbReference type="Gene3D" id="1.10.472.10">
    <property type="entry name" value="Cyclin-like"/>
    <property type="match status" value="1"/>
</dbReference>
<feature type="non-terminal residue" evidence="3">
    <location>
        <position position="1"/>
    </location>
</feature>
<comment type="similarity">
    <text evidence="1">Belongs to the cyclin family. Cyclin AB subfamily.</text>
</comment>
<dbReference type="AlphaFoldDB" id="A0A0B2PIA1"/>
<dbReference type="EMBL" id="KN665560">
    <property type="protein sequence ID" value="KHN08905.1"/>
    <property type="molecule type" value="Genomic_DNA"/>
</dbReference>
<name>A0A0B2PIA1_GLYSO</name>
<reference evidence="3" key="1">
    <citation type="submission" date="2014-07" db="EMBL/GenBank/DDBJ databases">
        <title>Identification of a novel salt tolerance gene in wild soybean by whole-genome sequencing.</title>
        <authorList>
            <person name="Lam H.-M."/>
            <person name="Qi X."/>
            <person name="Li M.-W."/>
            <person name="Liu X."/>
            <person name="Xie M."/>
            <person name="Ni M."/>
            <person name="Xu X."/>
        </authorList>
    </citation>
    <scope>NUCLEOTIDE SEQUENCE [LARGE SCALE GENOMIC DNA]</scope>
    <source>
        <tissue evidence="3">Root</tissue>
    </source>
</reference>
<dbReference type="PIRSF" id="PIRSF001771">
    <property type="entry name" value="Cyclin_A_B_D_E"/>
    <property type="match status" value="1"/>
</dbReference>
<dbReference type="GO" id="GO:0016538">
    <property type="term" value="F:cyclin-dependent protein serine/threonine kinase regulator activity"/>
    <property type="evidence" value="ECO:0007669"/>
    <property type="project" value="InterPro"/>
</dbReference>